<dbReference type="Pfam" id="PF04290">
    <property type="entry name" value="DctQ"/>
    <property type="match status" value="1"/>
</dbReference>
<organism evidence="11 12">
    <name type="scientific">Tranquillimonas alkanivorans</name>
    <dbReference type="NCBI Taxonomy" id="441119"/>
    <lineage>
        <taxon>Bacteria</taxon>
        <taxon>Pseudomonadati</taxon>
        <taxon>Pseudomonadota</taxon>
        <taxon>Alphaproteobacteria</taxon>
        <taxon>Rhodobacterales</taxon>
        <taxon>Roseobacteraceae</taxon>
        <taxon>Tranquillimonas</taxon>
    </lineage>
</organism>
<keyword evidence="4 9" id="KW-0997">Cell inner membrane</keyword>
<dbReference type="GO" id="GO:0015740">
    <property type="term" value="P:C4-dicarboxylate transport"/>
    <property type="evidence" value="ECO:0007669"/>
    <property type="project" value="TreeGrafter"/>
</dbReference>
<evidence type="ECO:0000259" key="10">
    <source>
        <dbReference type="Pfam" id="PF04290"/>
    </source>
</evidence>
<evidence type="ECO:0000256" key="3">
    <source>
        <dbReference type="ARBA" id="ARBA00022475"/>
    </source>
</evidence>
<evidence type="ECO:0000256" key="1">
    <source>
        <dbReference type="ARBA" id="ARBA00004429"/>
    </source>
</evidence>
<evidence type="ECO:0000256" key="5">
    <source>
        <dbReference type="ARBA" id="ARBA00022692"/>
    </source>
</evidence>
<evidence type="ECO:0000256" key="4">
    <source>
        <dbReference type="ARBA" id="ARBA00022519"/>
    </source>
</evidence>
<keyword evidence="12" id="KW-1185">Reference proteome</keyword>
<dbReference type="OrthoDB" id="4964541at2"/>
<dbReference type="GO" id="GO:0022857">
    <property type="term" value="F:transmembrane transporter activity"/>
    <property type="evidence" value="ECO:0007669"/>
    <property type="project" value="UniProtKB-UniRule"/>
</dbReference>
<feature type="transmembrane region" description="Helical" evidence="9">
    <location>
        <begin position="86"/>
        <end position="108"/>
    </location>
</feature>
<evidence type="ECO:0000313" key="12">
    <source>
        <dbReference type="Proteomes" id="UP000199356"/>
    </source>
</evidence>
<dbReference type="Proteomes" id="UP000199356">
    <property type="component" value="Unassembled WGS sequence"/>
</dbReference>
<dbReference type="InterPro" id="IPR055348">
    <property type="entry name" value="DctQ"/>
</dbReference>
<feature type="transmembrane region" description="Helical" evidence="9">
    <location>
        <begin position="7"/>
        <end position="28"/>
    </location>
</feature>
<protein>
    <recommendedName>
        <fullName evidence="9">TRAP transporter small permease protein</fullName>
    </recommendedName>
</protein>
<evidence type="ECO:0000256" key="2">
    <source>
        <dbReference type="ARBA" id="ARBA00022448"/>
    </source>
</evidence>
<comment type="subcellular location">
    <subcellularLocation>
        <location evidence="1 9">Cell inner membrane</location>
        <topology evidence="1 9">Multi-pass membrane protein</topology>
    </subcellularLocation>
</comment>
<comment type="function">
    <text evidence="9">Part of the tripartite ATP-independent periplasmic (TRAP) transport system.</text>
</comment>
<proteinExistence type="inferred from homology"/>
<keyword evidence="2 9" id="KW-0813">Transport</keyword>
<name>A0A1I5Q293_9RHOB</name>
<keyword evidence="6 9" id="KW-1133">Transmembrane helix</keyword>
<feature type="domain" description="Tripartite ATP-independent periplasmic transporters DctQ component" evidence="10">
    <location>
        <begin position="24"/>
        <end position="153"/>
    </location>
</feature>
<evidence type="ECO:0000256" key="7">
    <source>
        <dbReference type="ARBA" id="ARBA00023136"/>
    </source>
</evidence>
<feature type="transmembrane region" description="Helical" evidence="9">
    <location>
        <begin position="128"/>
        <end position="145"/>
    </location>
</feature>
<keyword evidence="7 9" id="KW-0472">Membrane</keyword>
<comment type="similarity">
    <text evidence="8 9">Belongs to the TRAP transporter small permease family.</text>
</comment>
<evidence type="ECO:0000256" key="8">
    <source>
        <dbReference type="ARBA" id="ARBA00038436"/>
    </source>
</evidence>
<evidence type="ECO:0000256" key="6">
    <source>
        <dbReference type="ARBA" id="ARBA00022989"/>
    </source>
</evidence>
<sequence length="166" mass="18642">MRFKVLDYLVTLVVAVSGGALVLLVAITGWQVYGRYVLNDTPTWAERLSLLLILIVALPLSAVGLRENIHLGISYIVEMLPRRAQYGFELLRTLLLGAFGVAMSVYSYELVVGTWNRAIPLLGVPQGVQYLPLVITGGLIVIFMAERMWFLLRHPAEWLERTEETI</sequence>
<dbReference type="GO" id="GO:0005886">
    <property type="term" value="C:plasma membrane"/>
    <property type="evidence" value="ECO:0007669"/>
    <property type="project" value="UniProtKB-SubCell"/>
</dbReference>
<dbReference type="EMBL" id="FOXA01000006">
    <property type="protein sequence ID" value="SFP40345.1"/>
    <property type="molecule type" value="Genomic_DNA"/>
</dbReference>
<dbReference type="RefSeq" id="WP_093420728.1">
    <property type="nucleotide sequence ID" value="NZ_FOXA01000006.1"/>
</dbReference>
<dbReference type="InterPro" id="IPR007387">
    <property type="entry name" value="TRAP_DctQ"/>
</dbReference>
<dbReference type="AlphaFoldDB" id="A0A1I5Q293"/>
<dbReference type="PANTHER" id="PTHR35011:SF11">
    <property type="entry name" value="TRAP TRANSPORTER SMALL PERMEASE PROTEIN"/>
    <property type="match status" value="1"/>
</dbReference>
<reference evidence="11 12" key="1">
    <citation type="submission" date="2016-10" db="EMBL/GenBank/DDBJ databases">
        <authorList>
            <person name="de Groot N.N."/>
        </authorList>
    </citation>
    <scope>NUCLEOTIDE SEQUENCE [LARGE SCALE GENOMIC DNA]</scope>
    <source>
        <strain evidence="11 12">DSM 19547</strain>
    </source>
</reference>
<keyword evidence="5 9" id="KW-0812">Transmembrane</keyword>
<comment type="subunit">
    <text evidence="9">The complex comprises the extracytoplasmic solute receptor protein and the two transmembrane proteins.</text>
</comment>
<keyword evidence="3" id="KW-1003">Cell membrane</keyword>
<dbReference type="STRING" id="441119.SAMN04488047_10635"/>
<feature type="transmembrane region" description="Helical" evidence="9">
    <location>
        <begin position="48"/>
        <end position="65"/>
    </location>
</feature>
<gene>
    <name evidence="11" type="ORF">SAMN04488047_10635</name>
</gene>
<evidence type="ECO:0000256" key="9">
    <source>
        <dbReference type="RuleBase" id="RU369079"/>
    </source>
</evidence>
<accession>A0A1I5Q293</accession>
<dbReference type="PANTHER" id="PTHR35011">
    <property type="entry name" value="2,3-DIKETO-L-GULONATE TRAP TRANSPORTER SMALL PERMEASE PROTEIN YIAM"/>
    <property type="match status" value="1"/>
</dbReference>
<evidence type="ECO:0000313" key="11">
    <source>
        <dbReference type="EMBL" id="SFP40345.1"/>
    </source>
</evidence>